<evidence type="ECO:0000313" key="4">
    <source>
        <dbReference type="Proteomes" id="UP001497516"/>
    </source>
</evidence>
<evidence type="ECO:0000256" key="1">
    <source>
        <dbReference type="SAM" id="Coils"/>
    </source>
</evidence>
<dbReference type="EMBL" id="OZ034815">
    <property type="protein sequence ID" value="CAL1370890.1"/>
    <property type="molecule type" value="Genomic_DNA"/>
</dbReference>
<dbReference type="Gene3D" id="2.60.210.10">
    <property type="entry name" value="Apoptosis, Tumor Necrosis Factor Receptor Associated Protein 2, Chain A"/>
    <property type="match status" value="1"/>
</dbReference>
<feature type="compositionally biased region" description="Acidic residues" evidence="2">
    <location>
        <begin position="162"/>
        <end position="181"/>
    </location>
</feature>
<dbReference type="Proteomes" id="UP001497516">
    <property type="component" value="Chromosome 2"/>
</dbReference>
<keyword evidence="4" id="KW-1185">Reference proteome</keyword>
<dbReference type="CDD" id="cd00121">
    <property type="entry name" value="MATH"/>
    <property type="match status" value="1"/>
</dbReference>
<feature type="region of interest" description="Disordered" evidence="2">
    <location>
        <begin position="105"/>
        <end position="195"/>
    </location>
</feature>
<reference evidence="3 4" key="1">
    <citation type="submission" date="2024-04" db="EMBL/GenBank/DDBJ databases">
        <authorList>
            <person name="Fracassetti M."/>
        </authorList>
    </citation>
    <scope>NUCLEOTIDE SEQUENCE [LARGE SCALE GENOMIC DNA]</scope>
</reference>
<proteinExistence type="predicted"/>
<dbReference type="InterPro" id="IPR002083">
    <property type="entry name" value="MATH/TRAF_dom"/>
</dbReference>
<evidence type="ECO:0008006" key="5">
    <source>
        <dbReference type="Google" id="ProtNLM"/>
    </source>
</evidence>
<protein>
    <recommendedName>
        <fullName evidence="5">MATH domain-containing protein</fullName>
    </recommendedName>
</protein>
<feature type="coiled-coil region" evidence="1">
    <location>
        <begin position="368"/>
        <end position="430"/>
    </location>
</feature>
<sequence length="461" mass="51160">MAMEANNKSFTWKISPPSKSGLGMRKSETFLAGGCQWVIVAYIREDPLVRDDWVISLFLRCCSDMGPKLYDDGGRRDRFAKYVFTVFTPGGVANNSLNLIGEGKRHFTGPATPDSGYDTDYDDQEQDSSWDADTHQDEETSSDSDYYNQEGDSFSLSSGADTDQEEDALDDDDDDDDATADESDHIEPDDQPNGASIEKLANHECLSGQTLAAAREAYGRVQTTQLSTHQVGCLYPDPLSSKSGLSSSNLIAELSTMLTLNTKSLASGNGSTLLLQQQKETLARYLNMPLEAIHKTDSFDNVELLAKLIADHPSAEVDKEILKGLLSELKAGIPSTMSIIESSRVTEASMGWMEEDLEARLFHRHRQLGCLKVEVSRLEEEEKKLEGDIQQLIARKARVGVQKKSTADELEKASLEATKEMEEMKETSSKRKRACVDKLAAEDELCRLKRSWKALKQTLKL</sequence>
<dbReference type="InterPro" id="IPR008974">
    <property type="entry name" value="TRAF-like"/>
</dbReference>
<evidence type="ECO:0000313" key="3">
    <source>
        <dbReference type="EMBL" id="CAL1370890.1"/>
    </source>
</evidence>
<dbReference type="AlphaFoldDB" id="A0AAV2DBF7"/>
<gene>
    <name evidence="3" type="ORF">LTRI10_LOCUS12984</name>
</gene>
<evidence type="ECO:0000256" key="2">
    <source>
        <dbReference type="SAM" id="MobiDB-lite"/>
    </source>
</evidence>
<accession>A0AAV2DBF7</accession>
<name>A0AAV2DBF7_9ROSI</name>
<organism evidence="3 4">
    <name type="scientific">Linum trigynum</name>
    <dbReference type="NCBI Taxonomy" id="586398"/>
    <lineage>
        <taxon>Eukaryota</taxon>
        <taxon>Viridiplantae</taxon>
        <taxon>Streptophyta</taxon>
        <taxon>Embryophyta</taxon>
        <taxon>Tracheophyta</taxon>
        <taxon>Spermatophyta</taxon>
        <taxon>Magnoliopsida</taxon>
        <taxon>eudicotyledons</taxon>
        <taxon>Gunneridae</taxon>
        <taxon>Pentapetalae</taxon>
        <taxon>rosids</taxon>
        <taxon>fabids</taxon>
        <taxon>Malpighiales</taxon>
        <taxon>Linaceae</taxon>
        <taxon>Linum</taxon>
    </lineage>
</organism>
<feature type="compositionally biased region" description="Polar residues" evidence="2">
    <location>
        <begin position="143"/>
        <end position="159"/>
    </location>
</feature>
<feature type="compositionally biased region" description="Acidic residues" evidence="2">
    <location>
        <begin position="117"/>
        <end position="130"/>
    </location>
</feature>
<keyword evidence="1" id="KW-0175">Coiled coil</keyword>